<protein>
    <submittedName>
        <fullName evidence="1">Uncharacterized protein</fullName>
    </submittedName>
</protein>
<dbReference type="PANTHER" id="PTHR38360:SF1">
    <property type="entry name" value="F12P19.7"/>
    <property type="match status" value="1"/>
</dbReference>
<dbReference type="EMBL" id="HBEW01001017">
    <property type="protein sequence ID" value="CAD8576848.1"/>
    <property type="molecule type" value="Transcribed_RNA"/>
</dbReference>
<evidence type="ECO:0000313" key="1">
    <source>
        <dbReference type="EMBL" id="CAD8576848.1"/>
    </source>
</evidence>
<sequence length="529" mass="56302">MRAWVLGVSATFAIALAVTLSVTLVLLHDSGDDGLNNAQCATAATASGDFFPSSSRLSADASTTGSTAALVEPSVAFSVTYNTTFKVVRTLPHLSGVPAKTYVLYQCGTTAPTADSDGTAFASGTQFFSVPVKKVATGLTIAIGFIEELGLRSSIDVVDPGAVHAPCWQEDEETGDMTGVDATASWNSAANAYDTVAAWATATTDFDLVITDRFNTAGSGTDKDVNFDASEAPLGMLDRLEYVKFLSLFYNMEAKANAYYADQVKRWQYMRDRITYAQSNGRIASTYTCAWVEDQSYTWAGVPYVSFVVSFAQFEQDICTGAGLTTFIPSAAASGATTHSYSTMAAFHAAIANVNVIFDKTYFDTPSTTTKASVYAKLGFDQPSAAGIKALTSEGTIIRMDKRVSDADPLVTHSSASEGLDWFESSFAHPALVLSDLSRLVWLDSVDGIDAPRAGCSRFFRDVKADDTVVKTTAADCPVYDDARISGVCDAQLDEQGITLDKLYGYNSPASMVSVTASFFIAFAVALMA</sequence>
<dbReference type="AlphaFoldDB" id="A0A7S0KCI1"/>
<gene>
    <name evidence="1" type="ORF">OMED0929_LOCUS892</name>
</gene>
<dbReference type="PANTHER" id="PTHR38360">
    <property type="entry name" value="OS03G0120000 PROTEIN"/>
    <property type="match status" value="1"/>
</dbReference>
<name>A0A7S0KCI1_9CHLO</name>
<organism evidence="1">
    <name type="scientific">Ostreococcus mediterraneus</name>
    <dbReference type="NCBI Taxonomy" id="1486918"/>
    <lineage>
        <taxon>Eukaryota</taxon>
        <taxon>Viridiplantae</taxon>
        <taxon>Chlorophyta</taxon>
        <taxon>Mamiellophyceae</taxon>
        <taxon>Mamiellales</taxon>
        <taxon>Bathycoccaceae</taxon>
        <taxon>Ostreococcus</taxon>
    </lineage>
</organism>
<reference evidence="1" key="1">
    <citation type="submission" date="2021-01" db="EMBL/GenBank/DDBJ databases">
        <authorList>
            <person name="Corre E."/>
            <person name="Pelletier E."/>
            <person name="Niang G."/>
            <person name="Scheremetjew M."/>
            <person name="Finn R."/>
            <person name="Kale V."/>
            <person name="Holt S."/>
            <person name="Cochrane G."/>
            <person name="Meng A."/>
            <person name="Brown T."/>
            <person name="Cohen L."/>
        </authorList>
    </citation>
    <scope>NUCLEOTIDE SEQUENCE</scope>
    <source>
        <strain evidence="1">Clade-D-RCC2572</strain>
    </source>
</reference>
<proteinExistence type="predicted"/>
<accession>A0A7S0KCI1</accession>